<proteinExistence type="predicted"/>
<accession>A0A6M3XMI5</accession>
<sequence length="126" mass="15149">MIEPKPWGKEAHTVKYLCFECTETVLEEWREDEEEPICFGVDYGNLDDCLGCKWSLKCKEASKEKEKTLFRDELFYCSDENVLYRYDENVLYRYNGTRSWEKVEEGYPSMIFIPLFSYDIEKESKK</sequence>
<dbReference type="EMBL" id="MT144764">
    <property type="protein sequence ID" value="QJH99031.1"/>
    <property type="molecule type" value="Genomic_DNA"/>
</dbReference>
<evidence type="ECO:0000313" key="1">
    <source>
        <dbReference type="EMBL" id="QJH99031.1"/>
    </source>
</evidence>
<gene>
    <name evidence="1" type="ORF">TM448B01471_0010</name>
</gene>
<organism evidence="1">
    <name type="scientific">viral metagenome</name>
    <dbReference type="NCBI Taxonomy" id="1070528"/>
    <lineage>
        <taxon>unclassified sequences</taxon>
        <taxon>metagenomes</taxon>
        <taxon>organismal metagenomes</taxon>
    </lineage>
</organism>
<name>A0A6M3XMI5_9ZZZZ</name>
<reference evidence="1" key="1">
    <citation type="submission" date="2020-03" db="EMBL/GenBank/DDBJ databases">
        <title>The deep terrestrial virosphere.</title>
        <authorList>
            <person name="Holmfeldt K."/>
            <person name="Nilsson E."/>
            <person name="Simone D."/>
            <person name="Lopez-Fernandez M."/>
            <person name="Wu X."/>
            <person name="de Brujin I."/>
            <person name="Lundin D."/>
            <person name="Andersson A."/>
            <person name="Bertilsson S."/>
            <person name="Dopson M."/>
        </authorList>
    </citation>
    <scope>NUCLEOTIDE SEQUENCE</scope>
    <source>
        <strain evidence="1">TM448B01471</strain>
    </source>
</reference>
<protein>
    <submittedName>
        <fullName evidence="1">Uncharacterized protein</fullName>
    </submittedName>
</protein>
<dbReference type="AlphaFoldDB" id="A0A6M3XMI5"/>